<evidence type="ECO:0008006" key="8">
    <source>
        <dbReference type="Google" id="ProtNLM"/>
    </source>
</evidence>
<dbReference type="InterPro" id="IPR047640">
    <property type="entry name" value="RpiR-like"/>
</dbReference>
<dbReference type="InterPro" id="IPR036388">
    <property type="entry name" value="WH-like_DNA-bd_sf"/>
</dbReference>
<dbReference type="InterPro" id="IPR009057">
    <property type="entry name" value="Homeodomain-like_sf"/>
</dbReference>
<feature type="domain" description="SIS" evidence="5">
    <location>
        <begin position="125"/>
        <end position="266"/>
    </location>
</feature>
<sequence>MSILRKLVELKDLTNNEKVLVDFILEDPSKIVSLRPKEIAEASYVSVSTIYRLVDKLGLSGISDLKGEIAKSLIGSRHETSIEDYNFPILETDTNYQIMKNMHQIYLKTIDESDGLMDLDVLGEVVNQMRKSKRISLYASSANLYFAENFKFQMQEIGIDVLAPVEEYVQRLTAANSTEDDFAIIISYGGRGPTVQLIYNILKINKTKILLLTSTQGNPHVDASDYVLYLASFEDHYDKISSFATRLTIMYVLDIIFAAFFSLDYKAHLDHKRTSFFKLFEGIGPKENTKNHE</sequence>
<dbReference type="GO" id="GO:0097367">
    <property type="term" value="F:carbohydrate derivative binding"/>
    <property type="evidence" value="ECO:0007669"/>
    <property type="project" value="InterPro"/>
</dbReference>
<dbReference type="GO" id="GO:1901135">
    <property type="term" value="P:carbohydrate derivative metabolic process"/>
    <property type="evidence" value="ECO:0007669"/>
    <property type="project" value="InterPro"/>
</dbReference>
<evidence type="ECO:0000256" key="3">
    <source>
        <dbReference type="ARBA" id="ARBA00023163"/>
    </source>
</evidence>
<dbReference type="Pfam" id="PF01418">
    <property type="entry name" value="HTH_6"/>
    <property type="match status" value="1"/>
</dbReference>
<dbReference type="Gene3D" id="1.10.10.10">
    <property type="entry name" value="Winged helix-like DNA-binding domain superfamily/Winged helix DNA-binding domain"/>
    <property type="match status" value="1"/>
</dbReference>
<name>A0A0X8GYG1_9FIRM</name>
<dbReference type="SUPFAM" id="SSF46689">
    <property type="entry name" value="Homeodomain-like"/>
    <property type="match status" value="1"/>
</dbReference>
<dbReference type="GO" id="GO:0003677">
    <property type="term" value="F:DNA binding"/>
    <property type="evidence" value="ECO:0007669"/>
    <property type="project" value="UniProtKB-KW"/>
</dbReference>
<evidence type="ECO:0000259" key="4">
    <source>
        <dbReference type="PROSITE" id="PS51071"/>
    </source>
</evidence>
<gene>
    <name evidence="6" type="ORF">AOC36_01595</name>
</gene>
<proteinExistence type="predicted"/>
<dbReference type="InterPro" id="IPR035472">
    <property type="entry name" value="RpiR-like_SIS"/>
</dbReference>
<dbReference type="InterPro" id="IPR046348">
    <property type="entry name" value="SIS_dom_sf"/>
</dbReference>
<dbReference type="SUPFAM" id="SSF53697">
    <property type="entry name" value="SIS domain"/>
    <property type="match status" value="1"/>
</dbReference>
<keyword evidence="1" id="KW-0805">Transcription regulation</keyword>
<dbReference type="AlphaFoldDB" id="A0A0X8GYG1"/>
<evidence type="ECO:0000313" key="7">
    <source>
        <dbReference type="Proteomes" id="UP000063781"/>
    </source>
</evidence>
<feature type="domain" description="HTH rpiR-type" evidence="4">
    <location>
        <begin position="1"/>
        <end position="76"/>
    </location>
</feature>
<dbReference type="Pfam" id="PF01380">
    <property type="entry name" value="SIS"/>
    <property type="match status" value="1"/>
</dbReference>
<dbReference type="CDD" id="cd05013">
    <property type="entry name" value="SIS_RpiR"/>
    <property type="match status" value="1"/>
</dbReference>
<dbReference type="PROSITE" id="PS51071">
    <property type="entry name" value="HTH_RPIR"/>
    <property type="match status" value="1"/>
</dbReference>
<dbReference type="Gene3D" id="3.40.50.10490">
    <property type="entry name" value="Glucose-6-phosphate isomerase like protein, domain 1"/>
    <property type="match status" value="1"/>
</dbReference>
<keyword evidence="2" id="KW-0238">DNA-binding</keyword>
<dbReference type="InterPro" id="IPR000281">
    <property type="entry name" value="HTH_RpiR"/>
</dbReference>
<dbReference type="GO" id="GO:0003700">
    <property type="term" value="F:DNA-binding transcription factor activity"/>
    <property type="evidence" value="ECO:0007669"/>
    <property type="project" value="InterPro"/>
</dbReference>
<keyword evidence="7" id="KW-1185">Reference proteome</keyword>
<organism evidence="6 7">
    <name type="scientific">Erysipelothrix larvae</name>
    <dbReference type="NCBI Taxonomy" id="1514105"/>
    <lineage>
        <taxon>Bacteria</taxon>
        <taxon>Bacillati</taxon>
        <taxon>Bacillota</taxon>
        <taxon>Erysipelotrichia</taxon>
        <taxon>Erysipelotrichales</taxon>
        <taxon>Erysipelotrichaceae</taxon>
        <taxon>Erysipelothrix</taxon>
    </lineage>
</organism>
<dbReference type="OrthoDB" id="63027at2"/>
<reference evidence="6 7" key="1">
    <citation type="submission" date="2015-10" db="EMBL/GenBank/DDBJ databases">
        <title>Erysipelothrix larvae sp. LV19 isolated from the larval gut of the rhinoceros beetle, Trypoxylus dichotomus.</title>
        <authorList>
            <person name="Lim S."/>
            <person name="Kim B.-C."/>
        </authorList>
    </citation>
    <scope>NUCLEOTIDE SEQUENCE [LARGE SCALE GENOMIC DNA]</scope>
    <source>
        <strain evidence="6 7">LV19</strain>
    </source>
</reference>
<evidence type="ECO:0000256" key="1">
    <source>
        <dbReference type="ARBA" id="ARBA00023015"/>
    </source>
</evidence>
<dbReference type="EMBL" id="CP013213">
    <property type="protein sequence ID" value="AMC92725.1"/>
    <property type="molecule type" value="Genomic_DNA"/>
</dbReference>
<dbReference type="PANTHER" id="PTHR30514">
    <property type="entry name" value="GLUCOKINASE"/>
    <property type="match status" value="1"/>
</dbReference>
<accession>A0A0X8GYG1</accession>
<dbReference type="KEGG" id="erl:AOC36_01595"/>
<keyword evidence="3" id="KW-0804">Transcription</keyword>
<dbReference type="PANTHER" id="PTHR30514:SF10">
    <property type="entry name" value="MURR_RPIR FAMILY TRANSCRIPTIONAL REGULATOR"/>
    <property type="match status" value="1"/>
</dbReference>
<evidence type="ECO:0000256" key="2">
    <source>
        <dbReference type="ARBA" id="ARBA00023125"/>
    </source>
</evidence>
<protein>
    <recommendedName>
        <fullName evidence="8">RpiR family transcriptional regulator</fullName>
    </recommendedName>
</protein>
<dbReference type="STRING" id="1514105.AOC36_01595"/>
<dbReference type="Proteomes" id="UP000063781">
    <property type="component" value="Chromosome"/>
</dbReference>
<dbReference type="InterPro" id="IPR001347">
    <property type="entry name" value="SIS_dom"/>
</dbReference>
<dbReference type="RefSeq" id="WP_067630483.1">
    <property type="nucleotide sequence ID" value="NZ_CP013213.1"/>
</dbReference>
<dbReference type="PROSITE" id="PS51464">
    <property type="entry name" value="SIS"/>
    <property type="match status" value="1"/>
</dbReference>
<evidence type="ECO:0000259" key="5">
    <source>
        <dbReference type="PROSITE" id="PS51464"/>
    </source>
</evidence>
<evidence type="ECO:0000313" key="6">
    <source>
        <dbReference type="EMBL" id="AMC92725.1"/>
    </source>
</evidence>